<feature type="transmembrane region" description="Helical" evidence="1">
    <location>
        <begin position="83"/>
        <end position="106"/>
    </location>
</feature>
<sequence length="252" mass="28293">MSSLQFVFKFTLTVFVFALHVGLGLLFLLSFIVRSGRSTEGIAIGIEAILIFMLSIRLWYYYTRYRTMTNAHRMQRDSVDERVFLVALWVLSLANAVWITVHALNLPEGFAGVPHPDVAAIASITLIWLAWTVSVHLLWILVQEENAWLDAVAKDDGPVRWPSTAAAGTYTPPPPRRFPSDKRISAKIVAVQHGSPPELWAKKNFGNPRAEVGVPGLQPAKPTYNPRARQFCEPPPVKTSRYQWYIIPGEAV</sequence>
<reference evidence="2" key="1">
    <citation type="journal article" date="2018" name="Genome Biol. Evol.">
        <title>Genomics and development of Lentinus tigrinus, a white-rot wood-decaying mushroom with dimorphic fruiting bodies.</title>
        <authorList>
            <person name="Wu B."/>
            <person name="Xu Z."/>
            <person name="Knudson A."/>
            <person name="Carlson A."/>
            <person name="Chen N."/>
            <person name="Kovaka S."/>
            <person name="LaButti K."/>
            <person name="Lipzen A."/>
            <person name="Pennachio C."/>
            <person name="Riley R."/>
            <person name="Schakwitz W."/>
            <person name="Umezawa K."/>
            <person name="Ohm R.A."/>
            <person name="Grigoriev I.V."/>
            <person name="Nagy L.G."/>
            <person name="Gibbons J."/>
            <person name="Hibbett D."/>
        </authorList>
    </citation>
    <scope>NUCLEOTIDE SEQUENCE [LARGE SCALE GENOMIC DNA]</scope>
    <source>
        <strain evidence="2">ALCF2SS1-6</strain>
    </source>
</reference>
<evidence type="ECO:0000313" key="2">
    <source>
        <dbReference type="EMBL" id="RPD65908.1"/>
    </source>
</evidence>
<dbReference type="AlphaFoldDB" id="A0A5C2SRE3"/>
<dbReference type="OrthoDB" id="2732823at2759"/>
<feature type="transmembrane region" description="Helical" evidence="1">
    <location>
        <begin position="12"/>
        <end position="35"/>
    </location>
</feature>
<keyword evidence="1" id="KW-0812">Transmembrane</keyword>
<feature type="transmembrane region" description="Helical" evidence="1">
    <location>
        <begin position="41"/>
        <end position="62"/>
    </location>
</feature>
<keyword evidence="3" id="KW-1185">Reference proteome</keyword>
<name>A0A5C2SRE3_9APHY</name>
<organism evidence="2 3">
    <name type="scientific">Lentinus tigrinus ALCF2SS1-6</name>
    <dbReference type="NCBI Taxonomy" id="1328759"/>
    <lineage>
        <taxon>Eukaryota</taxon>
        <taxon>Fungi</taxon>
        <taxon>Dikarya</taxon>
        <taxon>Basidiomycota</taxon>
        <taxon>Agaricomycotina</taxon>
        <taxon>Agaricomycetes</taxon>
        <taxon>Polyporales</taxon>
        <taxon>Polyporaceae</taxon>
        <taxon>Lentinus</taxon>
    </lineage>
</organism>
<evidence type="ECO:0000313" key="3">
    <source>
        <dbReference type="Proteomes" id="UP000313359"/>
    </source>
</evidence>
<accession>A0A5C2SRE3</accession>
<protein>
    <submittedName>
        <fullName evidence="2">Uncharacterized protein</fullName>
    </submittedName>
</protein>
<dbReference type="Proteomes" id="UP000313359">
    <property type="component" value="Unassembled WGS sequence"/>
</dbReference>
<feature type="transmembrane region" description="Helical" evidence="1">
    <location>
        <begin position="118"/>
        <end position="142"/>
    </location>
</feature>
<proteinExistence type="predicted"/>
<dbReference type="EMBL" id="ML122251">
    <property type="protein sequence ID" value="RPD65908.1"/>
    <property type="molecule type" value="Genomic_DNA"/>
</dbReference>
<keyword evidence="1" id="KW-1133">Transmembrane helix</keyword>
<gene>
    <name evidence="2" type="ORF">L227DRAFT_125514</name>
</gene>
<keyword evidence="1" id="KW-0472">Membrane</keyword>
<evidence type="ECO:0000256" key="1">
    <source>
        <dbReference type="SAM" id="Phobius"/>
    </source>
</evidence>